<evidence type="ECO:0000313" key="3">
    <source>
        <dbReference type="Proteomes" id="UP001161325"/>
    </source>
</evidence>
<evidence type="ECO:0000256" key="1">
    <source>
        <dbReference type="SAM" id="Phobius"/>
    </source>
</evidence>
<proteinExistence type="predicted"/>
<keyword evidence="3" id="KW-1185">Reference proteome</keyword>
<dbReference type="InterPro" id="IPR012902">
    <property type="entry name" value="N_methyl_site"/>
</dbReference>
<name>A0AA37VBB3_9BACT</name>
<dbReference type="EMBL" id="BRXS01000004">
    <property type="protein sequence ID" value="GLC26248.1"/>
    <property type="molecule type" value="Genomic_DNA"/>
</dbReference>
<dbReference type="NCBIfam" id="TIGR02532">
    <property type="entry name" value="IV_pilin_GFxxxE"/>
    <property type="match status" value="1"/>
</dbReference>
<keyword evidence="1" id="KW-0472">Membrane</keyword>
<comment type="caution">
    <text evidence="2">The sequence shown here is derived from an EMBL/GenBank/DDBJ whole genome shotgun (WGS) entry which is preliminary data.</text>
</comment>
<feature type="transmembrane region" description="Helical" evidence="1">
    <location>
        <begin position="21"/>
        <end position="47"/>
    </location>
</feature>
<gene>
    <name evidence="2" type="ORF">rosag_27610</name>
</gene>
<dbReference type="AlphaFoldDB" id="A0AA37VBB3"/>
<reference evidence="2" key="1">
    <citation type="submission" date="2022-08" db="EMBL/GenBank/DDBJ databases">
        <title>Draft genome sequencing of Roseisolibacter agri AW1220.</title>
        <authorList>
            <person name="Tobiishi Y."/>
            <person name="Tonouchi A."/>
        </authorList>
    </citation>
    <scope>NUCLEOTIDE SEQUENCE</scope>
    <source>
        <strain evidence="2">AW1220</strain>
    </source>
</reference>
<dbReference type="Proteomes" id="UP001161325">
    <property type="component" value="Unassembled WGS sequence"/>
</dbReference>
<dbReference type="PROSITE" id="PS00409">
    <property type="entry name" value="PROKAR_NTER_METHYL"/>
    <property type="match status" value="1"/>
</dbReference>
<evidence type="ECO:0008006" key="4">
    <source>
        <dbReference type="Google" id="ProtNLM"/>
    </source>
</evidence>
<evidence type="ECO:0000313" key="2">
    <source>
        <dbReference type="EMBL" id="GLC26248.1"/>
    </source>
</evidence>
<organism evidence="2 3">
    <name type="scientific">Roseisolibacter agri</name>
    <dbReference type="NCBI Taxonomy" id="2014610"/>
    <lineage>
        <taxon>Bacteria</taxon>
        <taxon>Pseudomonadati</taxon>
        <taxon>Gemmatimonadota</taxon>
        <taxon>Gemmatimonadia</taxon>
        <taxon>Gemmatimonadales</taxon>
        <taxon>Gemmatimonadaceae</taxon>
        <taxon>Roseisolibacter</taxon>
    </lineage>
</organism>
<protein>
    <recommendedName>
        <fullName evidence="4">Prepilin-type N-terminal cleavage/methylation domain-containing protein</fullName>
    </recommendedName>
</protein>
<dbReference type="Pfam" id="PF07963">
    <property type="entry name" value="N_methyl"/>
    <property type="match status" value="1"/>
</dbReference>
<sequence length="132" mass="13863">MARGRARANAPRRAADRRGFTLIEVIAAIILLSIGLLAVAGLGVVAAKTTRRGSTQTLAAAIAQSRFDSLSSLPCATLATAGATSGTSTTRGVVEKWRVVDGWNVKRLTDSLTVPGRANTLVYQSVIPCREQ</sequence>
<accession>A0AA37VBB3</accession>
<keyword evidence="1" id="KW-0812">Transmembrane</keyword>
<keyword evidence="1" id="KW-1133">Transmembrane helix</keyword>